<evidence type="ECO:0000313" key="3">
    <source>
        <dbReference type="EMBL" id="KPU61430.1"/>
    </source>
</evidence>
<reference evidence="3 4" key="1">
    <citation type="submission" date="2015-09" db="EMBL/GenBank/DDBJ databases">
        <authorList>
            <person name="Jackson K.R."/>
            <person name="Lunt B.L."/>
            <person name="Fisher J.N.B."/>
            <person name="Gardner A.V."/>
            <person name="Bailey M.E."/>
            <person name="Deus L.M."/>
            <person name="Earl A.S."/>
            <person name="Gibby P.D."/>
            <person name="Hartmann K.A."/>
            <person name="Liu J.E."/>
            <person name="Manci A.M."/>
            <person name="Nielsen D.A."/>
            <person name="Solomon M.B."/>
            <person name="Breakwell D.P."/>
            <person name="Burnett S.H."/>
            <person name="Grose J.H."/>
        </authorList>
    </citation>
    <scope>NUCLEOTIDE SEQUENCE [LARGE SCALE GENOMIC DNA]</scope>
    <source>
        <strain evidence="3 4">S613</strain>
    </source>
</reference>
<dbReference type="Gene3D" id="3.40.50.2000">
    <property type="entry name" value="Glycogen Phosphorylase B"/>
    <property type="match status" value="1"/>
</dbReference>
<dbReference type="Pfam" id="PF13692">
    <property type="entry name" value="Glyco_trans_1_4"/>
    <property type="match status" value="1"/>
</dbReference>
<dbReference type="Proteomes" id="UP000050349">
    <property type="component" value="Unassembled WGS sequence"/>
</dbReference>
<sequence length="738" mass="83019">MFVWLGLLAKTPTWLMKGSQVTSSSGGGIYIFIDPFNRADSGVTTYVRLAKEQLTALGLRVGLIQISNFESIEDFRVRVKAEVLGFGNKIDCIEAPESLAATCLVPAEYPIHIRLHCSRSLGAAVQGLPYSSSAVSKEQNEISRARFLSSPSWASYFASCALFKFGRTPYAYPNPAPAITSIETKERKYDVAFVGRFQRLKGISYLVDIIFRLPHLRFAIVCPPTKSTILDGFKNVTFIDGRLMEKSEFYSLSAVVVVPSIFETASMVAIEALAFHCKVVLWQHLGVVEYFEGNTNLISVPSDDVASFVSKIEAAVKMPWKDQGNVSEKLNLSFRDGAMQLLSEGDNKKNIIRRPDENIENYLKELVQNQREQMKKKKSSSLVRKTQKLILHPIAFFRDSTEAKYLRRKMSERKIKKLVALKEEFKDHPDFRVERPPASDLVTESSLGADTVLDLSTKLPLREYCTTIEESGRIEIRVSESKPAGYSIAFMHHEFEDESLIQQIVDGLNGFDDFKYVNSSRMKFGRFNVSESQSALSIVNRIDVKNKNSLSLLNFIVLLNAPSNICNALRYAGVEQKIILIKTRNELFVDPDSVDGVISTDSQDVKNMKLRRVVIIDSMESVPLAMRRVLQEGFPKKRDMLLSLHIQGVCAFNKADFVGFDERHHQGILKIKKTDFTNSNTMMDVYEKISNSIVGIAVLESTYMRYRSLCEAVEAGYPATNLIEACLMDGGLFDVKEI</sequence>
<evidence type="ECO:0000256" key="2">
    <source>
        <dbReference type="ARBA" id="ARBA00022679"/>
    </source>
</evidence>
<evidence type="ECO:0000313" key="4">
    <source>
        <dbReference type="Proteomes" id="UP000050349"/>
    </source>
</evidence>
<dbReference type="OrthoDB" id="9062832at2"/>
<keyword evidence="2 3" id="KW-0808">Transferase</keyword>
<organism evidence="3 4">
    <name type="scientific">Pseudomonas fluorescens</name>
    <dbReference type="NCBI Taxonomy" id="294"/>
    <lineage>
        <taxon>Bacteria</taxon>
        <taxon>Pseudomonadati</taxon>
        <taxon>Pseudomonadota</taxon>
        <taxon>Gammaproteobacteria</taxon>
        <taxon>Pseudomonadales</taxon>
        <taxon>Pseudomonadaceae</taxon>
        <taxon>Pseudomonas</taxon>
    </lineage>
</organism>
<accession>A0A0P8X5P0</accession>
<proteinExistence type="predicted"/>
<dbReference type="PANTHER" id="PTHR12526">
    <property type="entry name" value="GLYCOSYLTRANSFERASE"/>
    <property type="match status" value="1"/>
</dbReference>
<protein>
    <submittedName>
        <fullName evidence="3">Glycosyl transferases group 1 family protein</fullName>
    </submittedName>
</protein>
<dbReference type="PANTHER" id="PTHR12526:SF510">
    <property type="entry name" value="D-INOSITOL 3-PHOSPHATE GLYCOSYLTRANSFERASE"/>
    <property type="match status" value="1"/>
</dbReference>
<evidence type="ECO:0000256" key="1">
    <source>
        <dbReference type="ARBA" id="ARBA00022676"/>
    </source>
</evidence>
<comment type="caution">
    <text evidence="3">The sequence shown here is derived from an EMBL/GenBank/DDBJ whole genome shotgun (WGS) entry which is preliminary data.</text>
</comment>
<name>A0A0P8X5P0_PSEFL</name>
<dbReference type="GO" id="GO:0016757">
    <property type="term" value="F:glycosyltransferase activity"/>
    <property type="evidence" value="ECO:0007669"/>
    <property type="project" value="UniProtKB-KW"/>
</dbReference>
<gene>
    <name evidence="3" type="ORF">AN403_5470</name>
</gene>
<dbReference type="PATRIC" id="fig|294.162.peg.844"/>
<dbReference type="SUPFAM" id="SSF53756">
    <property type="entry name" value="UDP-Glycosyltransferase/glycogen phosphorylase"/>
    <property type="match status" value="1"/>
</dbReference>
<dbReference type="EMBL" id="LJXB01000055">
    <property type="protein sequence ID" value="KPU61430.1"/>
    <property type="molecule type" value="Genomic_DNA"/>
</dbReference>
<keyword evidence="1" id="KW-0328">Glycosyltransferase</keyword>
<dbReference type="AlphaFoldDB" id="A0A0P8X5P0"/>